<evidence type="ECO:0000313" key="1">
    <source>
        <dbReference type="EMBL" id="SUQ20008.1"/>
    </source>
</evidence>
<dbReference type="Pfam" id="PF09579">
    <property type="entry name" value="Spore_YtfJ"/>
    <property type="match status" value="1"/>
</dbReference>
<dbReference type="AlphaFoldDB" id="A0A380RWT5"/>
<dbReference type="PIRSF" id="PIRSF021377">
    <property type="entry name" value="YtfJ"/>
    <property type="match status" value="1"/>
</dbReference>
<evidence type="ECO:0000313" key="2">
    <source>
        <dbReference type="Proteomes" id="UP000255423"/>
    </source>
</evidence>
<reference evidence="1 2" key="1">
    <citation type="submission" date="2017-08" db="EMBL/GenBank/DDBJ databases">
        <authorList>
            <person name="de Groot N.N."/>
        </authorList>
    </citation>
    <scope>NUCLEOTIDE SEQUENCE [LARGE SCALE GENOMIC DNA]</scope>
    <source>
        <strain evidence="1 2">HM2</strain>
    </source>
</reference>
<proteinExistence type="predicted"/>
<dbReference type="RefSeq" id="WP_088659639.1">
    <property type="nucleotide sequence ID" value="NZ_UHJL01000001.1"/>
</dbReference>
<accession>A0A380RWT5</accession>
<dbReference type="PANTHER" id="PTHR39162">
    <property type="entry name" value="GLL3345 PROTEIN"/>
    <property type="match status" value="1"/>
</dbReference>
<dbReference type="EMBL" id="UHJL01000001">
    <property type="protein sequence ID" value="SUQ20008.1"/>
    <property type="molecule type" value="Genomic_DNA"/>
</dbReference>
<protein>
    <submittedName>
        <fullName evidence="1">Uncharacterized spore protein YtfJ</fullName>
    </submittedName>
</protein>
<sequence length="111" mass="11700">MAIEKLAETLLEKLRYITKAETVIGEPIQAGETTVVPVSRVSVGFGFGGHQNKGDTSASGGGASVDPVAFLVIKGDDVRIMPITKDSSLVSKIMDIVPDITNKFAKKPADN</sequence>
<name>A0A380RWT5_FIBSU</name>
<dbReference type="InterPro" id="IPR014229">
    <property type="entry name" value="Spore_YtfJ"/>
</dbReference>
<dbReference type="PANTHER" id="PTHR39162:SF1">
    <property type="entry name" value="SPORULATION PROTEIN YTFJ"/>
    <property type="match status" value="1"/>
</dbReference>
<gene>
    <name evidence="1" type="ORF">SAMN05661053_1258</name>
</gene>
<organism evidence="1 2">
    <name type="scientific">Fibrobacter succinogenes</name>
    <name type="common">Bacteroides succinogenes</name>
    <dbReference type="NCBI Taxonomy" id="833"/>
    <lineage>
        <taxon>Bacteria</taxon>
        <taxon>Pseudomonadati</taxon>
        <taxon>Fibrobacterota</taxon>
        <taxon>Fibrobacteria</taxon>
        <taxon>Fibrobacterales</taxon>
        <taxon>Fibrobacteraceae</taxon>
        <taxon>Fibrobacter</taxon>
    </lineage>
</organism>
<dbReference type="Proteomes" id="UP000255423">
    <property type="component" value="Unassembled WGS sequence"/>
</dbReference>